<dbReference type="Proteomes" id="UP000807469">
    <property type="component" value="Unassembled WGS sequence"/>
</dbReference>
<keyword evidence="1" id="KW-0560">Oxidoreductase</keyword>
<accession>A0A9P6CQ59</accession>
<dbReference type="InterPro" id="IPR018170">
    <property type="entry name" value="Aldo/ket_reductase_CS"/>
</dbReference>
<dbReference type="InterPro" id="IPR023210">
    <property type="entry name" value="NADP_OxRdtase_dom"/>
</dbReference>
<dbReference type="Pfam" id="PF00248">
    <property type="entry name" value="Aldo_ket_red"/>
    <property type="match status" value="1"/>
</dbReference>
<feature type="binding site" evidence="3">
    <location>
        <position position="98"/>
    </location>
    <ligand>
        <name>substrate</name>
    </ligand>
</feature>
<dbReference type="FunFam" id="3.20.20.100:FF:000002">
    <property type="entry name" value="2,5-diketo-D-gluconic acid reductase A"/>
    <property type="match status" value="1"/>
</dbReference>
<evidence type="ECO:0000256" key="1">
    <source>
        <dbReference type="ARBA" id="ARBA00023002"/>
    </source>
</evidence>
<organism evidence="6 7">
    <name type="scientific">Pholiota conissans</name>
    <dbReference type="NCBI Taxonomy" id="109636"/>
    <lineage>
        <taxon>Eukaryota</taxon>
        <taxon>Fungi</taxon>
        <taxon>Dikarya</taxon>
        <taxon>Basidiomycota</taxon>
        <taxon>Agaricomycotina</taxon>
        <taxon>Agaricomycetes</taxon>
        <taxon>Agaricomycetidae</taxon>
        <taxon>Agaricales</taxon>
        <taxon>Agaricineae</taxon>
        <taxon>Strophariaceae</taxon>
        <taxon>Pholiota</taxon>
    </lineage>
</organism>
<dbReference type="AlphaFoldDB" id="A0A9P6CQ59"/>
<protein>
    <submittedName>
        <fullName evidence="6">Aldo/keto reductase</fullName>
    </submittedName>
</protein>
<dbReference type="PROSITE" id="PS00798">
    <property type="entry name" value="ALDOKETO_REDUCTASE_1"/>
    <property type="match status" value="1"/>
</dbReference>
<dbReference type="SUPFAM" id="SSF51430">
    <property type="entry name" value="NAD(P)-linked oxidoreductase"/>
    <property type="match status" value="1"/>
</dbReference>
<dbReference type="CDD" id="cd19071">
    <property type="entry name" value="AKR_AKR1-5-like"/>
    <property type="match status" value="1"/>
</dbReference>
<feature type="site" description="Lowers pKa of active site Tyr" evidence="4">
    <location>
        <position position="66"/>
    </location>
</feature>
<sequence length="265" mass="29943">MPVLGYGTYELDGKEAYEGVLSALEAGYRHIDSAAWYENEREVGRAILDFCERTDMPREAIFYTTKLKQNNGYANVKKAIQRSLDACRLGYIDLYLIHGPLGGPEARKESWRAICDFQAESGGLIRSIGISTFGIRHMKDILELPLPKPTVHQIDLHPFMGRSEIVAFTKEHDMVLEAWAPLVRGYRFTHPTLVALEKKHRKKPAQILIRYSLQKGYVPLPKSAAKSRIISNSQVFDFSLSPDEISSLDQLDEGLVTDWDPTDCA</sequence>
<evidence type="ECO:0000256" key="2">
    <source>
        <dbReference type="PIRSR" id="PIRSR000097-1"/>
    </source>
</evidence>
<feature type="active site" description="Proton donor" evidence="2">
    <location>
        <position position="37"/>
    </location>
</feature>
<evidence type="ECO:0000259" key="5">
    <source>
        <dbReference type="Pfam" id="PF00248"/>
    </source>
</evidence>
<dbReference type="OrthoDB" id="416253at2759"/>
<reference evidence="6" key="1">
    <citation type="submission" date="2020-11" db="EMBL/GenBank/DDBJ databases">
        <authorList>
            <consortium name="DOE Joint Genome Institute"/>
            <person name="Ahrendt S."/>
            <person name="Riley R."/>
            <person name="Andreopoulos W."/>
            <person name="Labutti K."/>
            <person name="Pangilinan J."/>
            <person name="Ruiz-Duenas F.J."/>
            <person name="Barrasa J.M."/>
            <person name="Sanchez-Garcia M."/>
            <person name="Camarero S."/>
            <person name="Miyauchi S."/>
            <person name="Serrano A."/>
            <person name="Linde D."/>
            <person name="Babiker R."/>
            <person name="Drula E."/>
            <person name="Ayuso-Fernandez I."/>
            <person name="Pacheco R."/>
            <person name="Padilla G."/>
            <person name="Ferreira P."/>
            <person name="Barriuso J."/>
            <person name="Kellner H."/>
            <person name="Castanera R."/>
            <person name="Alfaro M."/>
            <person name="Ramirez L."/>
            <person name="Pisabarro A.G."/>
            <person name="Kuo A."/>
            <person name="Tritt A."/>
            <person name="Lipzen A."/>
            <person name="He G."/>
            <person name="Yan M."/>
            <person name="Ng V."/>
            <person name="Cullen D."/>
            <person name="Martin F."/>
            <person name="Rosso M.-N."/>
            <person name="Henrissat B."/>
            <person name="Hibbett D."/>
            <person name="Martinez A.T."/>
            <person name="Grigoriev I.V."/>
        </authorList>
    </citation>
    <scope>NUCLEOTIDE SEQUENCE</scope>
    <source>
        <strain evidence="6">CIRM-BRFM 674</strain>
    </source>
</reference>
<dbReference type="InterPro" id="IPR036812">
    <property type="entry name" value="NAD(P)_OxRdtase_dom_sf"/>
</dbReference>
<dbReference type="GO" id="GO:0016616">
    <property type="term" value="F:oxidoreductase activity, acting on the CH-OH group of donors, NAD or NADP as acceptor"/>
    <property type="evidence" value="ECO:0007669"/>
    <property type="project" value="UniProtKB-ARBA"/>
</dbReference>
<dbReference type="EMBL" id="MU155332">
    <property type="protein sequence ID" value="KAF9475446.1"/>
    <property type="molecule type" value="Genomic_DNA"/>
</dbReference>
<dbReference type="PRINTS" id="PR00069">
    <property type="entry name" value="ALDKETRDTASE"/>
</dbReference>
<evidence type="ECO:0000256" key="3">
    <source>
        <dbReference type="PIRSR" id="PIRSR000097-2"/>
    </source>
</evidence>
<feature type="domain" description="NADP-dependent oxidoreductase" evidence="5">
    <location>
        <begin position="4"/>
        <end position="253"/>
    </location>
</feature>
<dbReference type="PROSITE" id="PS00063">
    <property type="entry name" value="ALDOKETO_REDUCTASE_3"/>
    <property type="match status" value="1"/>
</dbReference>
<dbReference type="InterPro" id="IPR020471">
    <property type="entry name" value="AKR"/>
</dbReference>
<dbReference type="PANTHER" id="PTHR43827">
    <property type="entry name" value="2,5-DIKETO-D-GLUCONIC ACID REDUCTASE"/>
    <property type="match status" value="1"/>
</dbReference>
<evidence type="ECO:0000256" key="4">
    <source>
        <dbReference type="PIRSR" id="PIRSR000097-3"/>
    </source>
</evidence>
<evidence type="ECO:0000313" key="6">
    <source>
        <dbReference type="EMBL" id="KAF9475446.1"/>
    </source>
</evidence>
<dbReference type="PIRSF" id="PIRSF000097">
    <property type="entry name" value="AKR"/>
    <property type="match status" value="1"/>
</dbReference>
<keyword evidence="7" id="KW-1185">Reference proteome</keyword>
<dbReference type="Gene3D" id="3.20.20.100">
    <property type="entry name" value="NADP-dependent oxidoreductase domain"/>
    <property type="match status" value="1"/>
</dbReference>
<dbReference type="PANTHER" id="PTHR43827:SF13">
    <property type="entry name" value="ALDO_KETO REDUCTASE FAMILY PROTEIN"/>
    <property type="match status" value="1"/>
</dbReference>
<gene>
    <name evidence="6" type="ORF">BDN70DRAFT_840939</name>
</gene>
<evidence type="ECO:0000313" key="7">
    <source>
        <dbReference type="Proteomes" id="UP000807469"/>
    </source>
</evidence>
<comment type="caution">
    <text evidence="6">The sequence shown here is derived from an EMBL/GenBank/DDBJ whole genome shotgun (WGS) entry which is preliminary data.</text>
</comment>
<proteinExistence type="predicted"/>
<name>A0A9P6CQ59_9AGAR</name>